<evidence type="ECO:0000256" key="7">
    <source>
        <dbReference type="ARBA" id="ARBA00022837"/>
    </source>
</evidence>
<dbReference type="PROSITE" id="PS51257">
    <property type="entry name" value="PROKAR_LIPOPROTEIN"/>
    <property type="match status" value="1"/>
</dbReference>
<feature type="signal peptide" evidence="11">
    <location>
        <begin position="1"/>
        <end position="22"/>
    </location>
</feature>
<comment type="caution">
    <text evidence="12">The sequence shown here is derived from an EMBL/GenBank/DDBJ whole genome shotgun (WGS) entry which is preliminary data.</text>
</comment>
<proteinExistence type="inferred from homology"/>
<dbReference type="GO" id="GO:0046872">
    <property type="term" value="F:metal ion binding"/>
    <property type="evidence" value="ECO:0007669"/>
    <property type="project" value="UniProtKB-KW"/>
</dbReference>
<evidence type="ECO:0000256" key="8">
    <source>
        <dbReference type="ARBA" id="ARBA00023002"/>
    </source>
</evidence>
<evidence type="ECO:0000313" key="13">
    <source>
        <dbReference type="Proteomes" id="UP000315343"/>
    </source>
</evidence>
<evidence type="ECO:0000313" key="12">
    <source>
        <dbReference type="EMBL" id="TWH79416.1"/>
    </source>
</evidence>
<keyword evidence="6 11" id="KW-0732">Signal</keyword>
<dbReference type="PANTHER" id="PTHR30633:SF0">
    <property type="entry name" value="CYTOCHROME C-552"/>
    <property type="match status" value="1"/>
</dbReference>
<dbReference type="InterPro" id="IPR003321">
    <property type="entry name" value="Cyt_c552"/>
</dbReference>
<name>A0A562J896_9FIRM</name>
<keyword evidence="8" id="KW-0560">Oxidoreductase</keyword>
<dbReference type="Pfam" id="PF02335">
    <property type="entry name" value="Cytochrom_C552"/>
    <property type="match status" value="1"/>
</dbReference>
<dbReference type="GO" id="GO:0020037">
    <property type="term" value="F:heme binding"/>
    <property type="evidence" value="ECO:0007669"/>
    <property type="project" value="TreeGrafter"/>
</dbReference>
<evidence type="ECO:0000256" key="2">
    <source>
        <dbReference type="ARBA" id="ARBA00009288"/>
    </source>
</evidence>
<evidence type="ECO:0000256" key="3">
    <source>
        <dbReference type="ARBA" id="ARBA00011887"/>
    </source>
</evidence>
<dbReference type="GO" id="GO:0019645">
    <property type="term" value="P:anaerobic electron transport chain"/>
    <property type="evidence" value="ECO:0007669"/>
    <property type="project" value="TreeGrafter"/>
</dbReference>
<organism evidence="12 13">
    <name type="scientific">Sedimentibacter saalensis</name>
    <dbReference type="NCBI Taxonomy" id="130788"/>
    <lineage>
        <taxon>Bacteria</taxon>
        <taxon>Bacillati</taxon>
        <taxon>Bacillota</taxon>
        <taxon>Tissierellia</taxon>
        <taxon>Sedimentibacter</taxon>
    </lineage>
</organism>
<keyword evidence="7" id="KW-0106">Calcium</keyword>
<evidence type="ECO:0000256" key="11">
    <source>
        <dbReference type="SAM" id="SignalP"/>
    </source>
</evidence>
<evidence type="ECO:0000256" key="10">
    <source>
        <dbReference type="ARBA" id="ARBA00049131"/>
    </source>
</evidence>
<comment type="subcellular location">
    <subcellularLocation>
        <location evidence="1">Cell envelope</location>
    </subcellularLocation>
</comment>
<reference evidence="12 13" key="1">
    <citation type="submission" date="2019-07" db="EMBL/GenBank/DDBJ databases">
        <title>Genomic Encyclopedia of Type Strains, Phase I: the one thousand microbial genomes (KMG-I) project.</title>
        <authorList>
            <person name="Kyrpides N."/>
        </authorList>
    </citation>
    <scope>NUCLEOTIDE SEQUENCE [LARGE SCALE GENOMIC DNA]</scope>
    <source>
        <strain evidence="12 13">DSM 13558</strain>
    </source>
</reference>
<evidence type="ECO:0000256" key="9">
    <source>
        <dbReference type="ARBA" id="ARBA00023004"/>
    </source>
</evidence>
<dbReference type="AlphaFoldDB" id="A0A562J896"/>
<keyword evidence="9" id="KW-0408">Iron</keyword>
<dbReference type="InterPro" id="IPR036280">
    <property type="entry name" value="Multihaem_cyt_sf"/>
</dbReference>
<comment type="catalytic activity">
    <reaction evidence="10">
        <text>6 Fe(III)-[cytochrome c] + NH4(+) + 2 H2O = 6 Fe(II)-[cytochrome c] + nitrite + 8 H(+)</text>
        <dbReference type="Rhea" id="RHEA:13089"/>
        <dbReference type="Rhea" id="RHEA-COMP:10350"/>
        <dbReference type="Rhea" id="RHEA-COMP:14399"/>
        <dbReference type="ChEBI" id="CHEBI:15377"/>
        <dbReference type="ChEBI" id="CHEBI:15378"/>
        <dbReference type="ChEBI" id="CHEBI:16301"/>
        <dbReference type="ChEBI" id="CHEBI:28938"/>
        <dbReference type="ChEBI" id="CHEBI:29033"/>
        <dbReference type="ChEBI" id="CHEBI:29034"/>
        <dbReference type="EC" id="1.7.2.2"/>
    </reaction>
</comment>
<dbReference type="Proteomes" id="UP000315343">
    <property type="component" value="Unassembled WGS sequence"/>
</dbReference>
<evidence type="ECO:0000256" key="5">
    <source>
        <dbReference type="ARBA" id="ARBA00022723"/>
    </source>
</evidence>
<gene>
    <name evidence="12" type="ORF">LY60_02394</name>
</gene>
<dbReference type="SUPFAM" id="SSF48695">
    <property type="entry name" value="Multiheme cytochromes"/>
    <property type="match status" value="1"/>
</dbReference>
<keyword evidence="4" id="KW-0349">Heme</keyword>
<sequence length="397" mass="44789">MKKFGRTILVVAFAVAVLSLSACTSKDNPVEPEGIVPPQAWAEKYPSIVASFEKNAEMAATKYGGSEPYSYLEKYQFLSLFYEGYGFSKQYDRARGHVYTLEDVLETDRPKKGASCFACKSPDFVAQLNSQGVEFNSMDFEEASKYMTNSITCYDCHMEEPGVINLTLTHLTDKLENVDREYKDTTLACAQCHVEYYQDPETIAITLPWNNGLDADSMIAYYDERGYSDWVHPQTGTPLLKAQHPEFETYQTGIHGNLSCVDCHMEETEENGETVKSHQWTSPLLTSMEDTCIKCHAGDTKESLTAKVEAIQKPVYDKTLAVAENITKLIEELSKVVKEGTKSEEELDAVRKLHREAQFKWDFVFVENGEGLHNQELAHKLLDEANQLALEGLELLK</sequence>
<dbReference type="EC" id="1.7.2.2" evidence="3"/>
<evidence type="ECO:0000256" key="4">
    <source>
        <dbReference type="ARBA" id="ARBA00022617"/>
    </source>
</evidence>
<dbReference type="GO" id="GO:0042279">
    <property type="term" value="F:nitrite reductase (cytochrome, ammonia-forming) activity"/>
    <property type="evidence" value="ECO:0007669"/>
    <property type="project" value="UniProtKB-EC"/>
</dbReference>
<dbReference type="RefSeq" id="WP_145083802.1">
    <property type="nucleotide sequence ID" value="NZ_VLKH01000006.1"/>
</dbReference>
<feature type="chain" id="PRO_5039430146" description="nitrite reductase (cytochrome; ammonia-forming)" evidence="11">
    <location>
        <begin position="23"/>
        <end position="397"/>
    </location>
</feature>
<dbReference type="PIRSF" id="PIRSF000243">
    <property type="entry name" value="Cyt_c552"/>
    <property type="match status" value="1"/>
</dbReference>
<protein>
    <recommendedName>
        <fullName evidence="3">nitrite reductase (cytochrome; ammonia-forming)</fullName>
        <ecNumber evidence="3">1.7.2.2</ecNumber>
    </recommendedName>
</protein>
<dbReference type="EMBL" id="VLKH01000006">
    <property type="protein sequence ID" value="TWH79416.1"/>
    <property type="molecule type" value="Genomic_DNA"/>
</dbReference>
<dbReference type="PANTHER" id="PTHR30633">
    <property type="entry name" value="CYTOCHROME C-552 RESPIRATORY NITRITE REDUCTASE"/>
    <property type="match status" value="1"/>
</dbReference>
<dbReference type="Gene3D" id="1.20.140.10">
    <property type="entry name" value="Butyryl-CoA Dehydrogenase, subunit A, domain 3"/>
    <property type="match status" value="1"/>
</dbReference>
<accession>A0A562J896</accession>
<keyword evidence="5" id="KW-0479">Metal-binding</keyword>
<keyword evidence="13" id="KW-1185">Reference proteome</keyword>
<dbReference type="Gene3D" id="1.10.1130.10">
    <property type="entry name" value="Flavocytochrome C3, Chain A"/>
    <property type="match status" value="1"/>
</dbReference>
<evidence type="ECO:0000256" key="1">
    <source>
        <dbReference type="ARBA" id="ARBA00004196"/>
    </source>
</evidence>
<comment type="similarity">
    <text evidence="2">Belongs to the cytochrome c-552 family.</text>
</comment>
<dbReference type="OrthoDB" id="9780421at2"/>
<dbReference type="GO" id="GO:0030288">
    <property type="term" value="C:outer membrane-bounded periplasmic space"/>
    <property type="evidence" value="ECO:0007669"/>
    <property type="project" value="TreeGrafter"/>
</dbReference>
<evidence type="ECO:0000256" key="6">
    <source>
        <dbReference type="ARBA" id="ARBA00022729"/>
    </source>
</evidence>
<dbReference type="CDD" id="cd00548">
    <property type="entry name" value="NrfA-like"/>
    <property type="match status" value="1"/>
</dbReference>